<sequence length="232" mass="26774">MEGTRSQKIEAESIDFDELGETLISRLQKYYLDVNPDANEEIFWMEIPDRINSDPQITGNYFCNHFFAKLEAGEDLNMANVSMMTSCAYLFDAERAKGAGDMDKAWKFMAEARYWNGVMIGADKYNNAFSIAEFTIKETNAKSGAEARAKKYLPLKHEAYRLIEACRPNNSAWKSVSHARTVIKKKLFEFAKLNKYPELSDQQFVRTFATWVRQMPNSQNFFESSKKVNDLE</sequence>
<evidence type="ECO:0000313" key="2">
    <source>
        <dbReference type="Proteomes" id="UP000648257"/>
    </source>
</evidence>
<gene>
    <name evidence="1" type="ORF">H8K52_18210</name>
</gene>
<name>A0ABR6X932_9BURK</name>
<dbReference type="Proteomes" id="UP000648257">
    <property type="component" value="Unassembled WGS sequence"/>
</dbReference>
<proteinExistence type="predicted"/>
<accession>A0ABR6X932</accession>
<dbReference type="EMBL" id="JACOFW010000029">
    <property type="protein sequence ID" value="MBC3809277.1"/>
    <property type="molecule type" value="Genomic_DNA"/>
</dbReference>
<keyword evidence="2" id="KW-1185">Reference proteome</keyword>
<organism evidence="1 2">
    <name type="scientific">Undibacterium seohonense</name>
    <dbReference type="NCBI Taxonomy" id="1344950"/>
    <lineage>
        <taxon>Bacteria</taxon>
        <taxon>Pseudomonadati</taxon>
        <taxon>Pseudomonadota</taxon>
        <taxon>Betaproteobacteria</taxon>
        <taxon>Burkholderiales</taxon>
        <taxon>Oxalobacteraceae</taxon>
        <taxon>Undibacterium</taxon>
    </lineage>
</organism>
<reference evidence="1 2" key="1">
    <citation type="submission" date="2020-08" db="EMBL/GenBank/DDBJ databases">
        <title>Novel species isolated from subtropical streams in China.</title>
        <authorList>
            <person name="Lu H."/>
        </authorList>
    </citation>
    <scope>NUCLEOTIDE SEQUENCE [LARGE SCALE GENOMIC DNA]</scope>
    <source>
        <strain evidence="1 2">KACC 16656</strain>
    </source>
</reference>
<dbReference type="RefSeq" id="WP_186924336.1">
    <property type="nucleotide sequence ID" value="NZ_JACOFW010000029.1"/>
</dbReference>
<protein>
    <submittedName>
        <fullName evidence="1">Uncharacterized protein</fullName>
    </submittedName>
</protein>
<comment type="caution">
    <text evidence="1">The sequence shown here is derived from an EMBL/GenBank/DDBJ whole genome shotgun (WGS) entry which is preliminary data.</text>
</comment>
<evidence type="ECO:0000313" key="1">
    <source>
        <dbReference type="EMBL" id="MBC3809277.1"/>
    </source>
</evidence>